<sequence length="82" mass="8700">MKKDLLIAIWGDVVGVKDLLLSIGISVVFTMGGYFLAPIDNRTLQLFFGLLGAVIGFIISTLLVKPKRSITTTSDTGGSLDG</sequence>
<protein>
    <submittedName>
        <fullName evidence="1">Uncharacterized protein</fullName>
    </submittedName>
</protein>
<dbReference type="EMBL" id="CP019609">
    <property type="protein sequence ID" value="AQP53455.1"/>
    <property type="molecule type" value="Genomic_DNA"/>
</dbReference>
<reference evidence="1 2" key="1">
    <citation type="journal article" date="2010" name="Int. J. Syst. Evol. Microbiol.">
        <title>Vagococcus penaei sp. nov., isolated from spoilage microbiota of cooked shrimp (Penaeus vannamei).</title>
        <authorList>
            <person name="Jaffres E."/>
            <person name="Prevost H."/>
            <person name="Rossero A."/>
            <person name="Joffraud J.J."/>
            <person name="Dousset X."/>
        </authorList>
    </citation>
    <scope>NUCLEOTIDE SEQUENCE [LARGE SCALE GENOMIC DNA]</scope>
    <source>
        <strain evidence="1 2">CD276</strain>
    </source>
</reference>
<evidence type="ECO:0000313" key="1">
    <source>
        <dbReference type="EMBL" id="AQP53455.1"/>
    </source>
</evidence>
<keyword evidence="2" id="KW-1185">Reference proteome</keyword>
<evidence type="ECO:0000313" key="2">
    <source>
        <dbReference type="Proteomes" id="UP000188246"/>
    </source>
</evidence>
<dbReference type="Proteomes" id="UP000188246">
    <property type="component" value="Chromosome"/>
</dbReference>
<dbReference type="AlphaFoldDB" id="A0A1Q2D592"/>
<dbReference type="OrthoDB" id="1924966at2"/>
<name>A0A1Q2D592_9ENTE</name>
<gene>
    <name evidence="1" type="ORF">BW732_03845</name>
</gene>
<accession>A0A1Q2D592</accession>
<proteinExistence type="predicted"/>
<organism evidence="1 2">
    <name type="scientific">Vagococcus penaei</name>
    <dbReference type="NCBI Taxonomy" id="633807"/>
    <lineage>
        <taxon>Bacteria</taxon>
        <taxon>Bacillati</taxon>
        <taxon>Bacillota</taxon>
        <taxon>Bacilli</taxon>
        <taxon>Lactobacillales</taxon>
        <taxon>Enterococcaceae</taxon>
        <taxon>Vagococcus</taxon>
    </lineage>
</organism>
<dbReference type="RefSeq" id="WP_077275545.1">
    <property type="nucleotide sequence ID" value="NZ_CP019609.1"/>
</dbReference>
<dbReference type="KEGG" id="vpi:BW732_03845"/>
<dbReference type="STRING" id="633807.BW732_03845"/>